<dbReference type="OrthoDB" id="9809391at2"/>
<gene>
    <name evidence="2" type="ORF">EHS19_06920</name>
</gene>
<proteinExistence type="predicted"/>
<sequence length="134" mass="14247">MLADAKQWEQLFNTGVSPDSVEAQQLAERIMNRNIQAAARTALPAGQPSAATANTTMPDADSPSPAMPLSAILGAIRTALTGDPRFADPCGMALYDSKACADFVNEATRIHAQHVAERFAHDARPDNAIWLSDG</sequence>
<dbReference type="Proteomes" id="UP000326336">
    <property type="component" value="Unassembled WGS sequence"/>
</dbReference>
<reference evidence="2 3" key="1">
    <citation type="journal article" date="2019" name="Int. J. Syst. Evol. Microbiol.">
        <title>Bifidobacterium jacchi sp. nov., isolated from the faeces of a baby common marmoset (Callithrix jacchus).</title>
        <authorList>
            <person name="Modesto M."/>
            <person name="Watanabe K."/>
            <person name="Arita M."/>
            <person name="Satti M."/>
            <person name="Oki K."/>
            <person name="Sciavilla P."/>
            <person name="Patavino C."/>
            <person name="Camma C."/>
            <person name="Michelini S."/>
            <person name="Sgorbati B."/>
            <person name="Mattarelli P."/>
        </authorList>
    </citation>
    <scope>NUCLEOTIDE SEQUENCE [LARGE SCALE GENOMIC DNA]</scope>
    <source>
        <strain evidence="2 3">MRM 9.3</strain>
    </source>
</reference>
<organism evidence="2 3">
    <name type="scientific">Bifidobacterium jacchi</name>
    <dbReference type="NCBI Taxonomy" id="2490545"/>
    <lineage>
        <taxon>Bacteria</taxon>
        <taxon>Bacillati</taxon>
        <taxon>Actinomycetota</taxon>
        <taxon>Actinomycetes</taxon>
        <taxon>Bifidobacteriales</taxon>
        <taxon>Bifidobacteriaceae</taxon>
        <taxon>Bifidobacterium</taxon>
    </lineage>
</organism>
<dbReference type="EMBL" id="RQSP01000022">
    <property type="protein sequence ID" value="KAB5606647.1"/>
    <property type="molecule type" value="Genomic_DNA"/>
</dbReference>
<name>A0A5N5RHB0_9BIFI</name>
<dbReference type="AlphaFoldDB" id="A0A5N5RHB0"/>
<keyword evidence="3" id="KW-1185">Reference proteome</keyword>
<protein>
    <submittedName>
        <fullName evidence="2">Transcriptional regulator</fullName>
    </submittedName>
</protein>
<evidence type="ECO:0000313" key="3">
    <source>
        <dbReference type="Proteomes" id="UP000326336"/>
    </source>
</evidence>
<evidence type="ECO:0000256" key="1">
    <source>
        <dbReference type="SAM" id="MobiDB-lite"/>
    </source>
</evidence>
<comment type="caution">
    <text evidence="2">The sequence shown here is derived from an EMBL/GenBank/DDBJ whole genome shotgun (WGS) entry which is preliminary data.</text>
</comment>
<evidence type="ECO:0000313" key="2">
    <source>
        <dbReference type="EMBL" id="KAB5606647.1"/>
    </source>
</evidence>
<feature type="region of interest" description="Disordered" evidence="1">
    <location>
        <begin position="42"/>
        <end position="66"/>
    </location>
</feature>
<accession>A0A5N5RHB0</accession>